<keyword evidence="1" id="KW-0472">Membrane</keyword>
<evidence type="ECO:0000313" key="4">
    <source>
        <dbReference type="EMBL" id="CAB4825255.1"/>
    </source>
</evidence>
<keyword evidence="1" id="KW-1133">Transmembrane helix</keyword>
<evidence type="ECO:0000256" key="1">
    <source>
        <dbReference type="SAM" id="Phobius"/>
    </source>
</evidence>
<protein>
    <submittedName>
        <fullName evidence="4">Unannotated protein</fullName>
    </submittedName>
</protein>
<feature type="transmembrane region" description="Helical" evidence="1">
    <location>
        <begin position="34"/>
        <end position="53"/>
    </location>
</feature>
<feature type="transmembrane region" description="Helical" evidence="1">
    <location>
        <begin position="105"/>
        <end position="128"/>
    </location>
</feature>
<dbReference type="InterPro" id="IPR043717">
    <property type="entry name" value="DUF5658"/>
</dbReference>
<accession>A0A6J6ZXJ7</accession>
<dbReference type="Pfam" id="PF18902">
    <property type="entry name" value="DUF5658"/>
    <property type="match status" value="1"/>
</dbReference>
<gene>
    <name evidence="3" type="ORF">UFOPK2582_00892</name>
    <name evidence="4" type="ORF">UFOPK3046_01968</name>
</gene>
<dbReference type="AlphaFoldDB" id="A0A6J6ZXJ7"/>
<sequence>MIRSWHKDNDSVSDSSGTVLFPSVVFGDVPVRRLYLAAAILVLNLCDVLLTRAVLDRGGVEGNPLMAGLMEGLAAPLGVKAIGAAVVGILLMISPADSKFAERAVVCVAGLYLGIVIWNTSLLGILSLG</sequence>
<feature type="domain" description="DUF5658" evidence="2">
    <location>
        <begin position="39"/>
        <end position="123"/>
    </location>
</feature>
<name>A0A6J6ZXJ7_9ZZZZ</name>
<organism evidence="4">
    <name type="scientific">freshwater metagenome</name>
    <dbReference type="NCBI Taxonomy" id="449393"/>
    <lineage>
        <taxon>unclassified sequences</taxon>
        <taxon>metagenomes</taxon>
        <taxon>ecological metagenomes</taxon>
    </lineage>
</organism>
<reference evidence="4" key="1">
    <citation type="submission" date="2020-05" db="EMBL/GenBank/DDBJ databases">
        <authorList>
            <person name="Chiriac C."/>
            <person name="Salcher M."/>
            <person name="Ghai R."/>
            <person name="Kavagutti S V."/>
        </authorList>
    </citation>
    <scope>NUCLEOTIDE SEQUENCE</scope>
</reference>
<evidence type="ECO:0000259" key="2">
    <source>
        <dbReference type="Pfam" id="PF18902"/>
    </source>
</evidence>
<keyword evidence="1" id="KW-0812">Transmembrane</keyword>
<proteinExistence type="predicted"/>
<dbReference type="EMBL" id="CAEZXS010000095">
    <property type="protein sequence ID" value="CAB4699875.1"/>
    <property type="molecule type" value="Genomic_DNA"/>
</dbReference>
<feature type="transmembrane region" description="Helical" evidence="1">
    <location>
        <begin position="73"/>
        <end position="93"/>
    </location>
</feature>
<dbReference type="EMBL" id="CAFAAQ010000260">
    <property type="protein sequence ID" value="CAB4825255.1"/>
    <property type="molecule type" value="Genomic_DNA"/>
</dbReference>
<evidence type="ECO:0000313" key="3">
    <source>
        <dbReference type="EMBL" id="CAB4699875.1"/>
    </source>
</evidence>